<evidence type="ECO:0000259" key="4">
    <source>
        <dbReference type="PROSITE" id="PS51371"/>
    </source>
</evidence>
<dbReference type="InterPro" id="IPR046342">
    <property type="entry name" value="CBS_dom_sf"/>
</dbReference>
<dbReference type="Proteomes" id="UP000634136">
    <property type="component" value="Unassembled WGS sequence"/>
</dbReference>
<evidence type="ECO:0000256" key="1">
    <source>
        <dbReference type="ARBA" id="ARBA00022737"/>
    </source>
</evidence>
<keyword evidence="2 3" id="KW-0129">CBS domain</keyword>
<accession>A0A834SUP1</accession>
<dbReference type="PANTHER" id="PTHR13780">
    <property type="entry name" value="AMP-ACTIVATED PROTEIN KINASE, GAMMA REGULATORY SUBUNIT"/>
    <property type="match status" value="1"/>
</dbReference>
<feature type="domain" description="CBS" evidence="4">
    <location>
        <begin position="329"/>
        <end position="388"/>
    </location>
</feature>
<dbReference type="PROSITE" id="PS51371">
    <property type="entry name" value="CBS"/>
    <property type="match status" value="2"/>
</dbReference>
<evidence type="ECO:0000256" key="2">
    <source>
        <dbReference type="ARBA" id="ARBA00023122"/>
    </source>
</evidence>
<dbReference type="CDD" id="cd02205">
    <property type="entry name" value="CBS_pair_SF"/>
    <property type="match status" value="1"/>
</dbReference>
<organism evidence="5 6">
    <name type="scientific">Senna tora</name>
    <dbReference type="NCBI Taxonomy" id="362788"/>
    <lineage>
        <taxon>Eukaryota</taxon>
        <taxon>Viridiplantae</taxon>
        <taxon>Streptophyta</taxon>
        <taxon>Embryophyta</taxon>
        <taxon>Tracheophyta</taxon>
        <taxon>Spermatophyta</taxon>
        <taxon>Magnoliopsida</taxon>
        <taxon>eudicotyledons</taxon>
        <taxon>Gunneridae</taxon>
        <taxon>Pentapetalae</taxon>
        <taxon>rosids</taxon>
        <taxon>fabids</taxon>
        <taxon>Fabales</taxon>
        <taxon>Fabaceae</taxon>
        <taxon>Caesalpinioideae</taxon>
        <taxon>Cassia clade</taxon>
        <taxon>Senna</taxon>
    </lineage>
</organism>
<sequence>MQEIAHEAKQKSAILNNNKSSDEKQFQVDTGSALQQFLDRIPISSISGFQSSFGWELKAGDSVKDAIHMLYDKDVFGAPIADVFDPNSTSMKFSYRYIGFIDFPSMVLWCLEEYENIRKNSADKGREEKRNSGFFSTMDQIPQIGQTKVSELVKLFLWEPFFPIRMDDSLLHALLLLSKHRLHVLPVVQQSDPQVIGLVTQNALGQLLLQSTGLEWFDSIADKALSNLEIENQEQASYVFGNQTVADALHLLWKKRTCAVAVLDPQSKKLIGSVRYRDVYHLVENDDLFRNRKTLTVGEFIHSETDPPIELDNEASLIARSLHLKKSFMPRMDSPLTCKKNDTLKQLMQNMTERNSRFSFLIDDNEGVIGLITMRHIILQFAPPCVSSSINGGGFFELALEQSGCQVRDGTLVCNH</sequence>
<dbReference type="InterPro" id="IPR050511">
    <property type="entry name" value="AMPK_gamma/SDS23_families"/>
</dbReference>
<comment type="caution">
    <text evidence="5">The sequence shown here is derived from an EMBL/GenBank/DDBJ whole genome shotgun (WGS) entry which is preliminary data.</text>
</comment>
<keyword evidence="6" id="KW-1185">Reference proteome</keyword>
<proteinExistence type="predicted"/>
<reference evidence="5" key="1">
    <citation type="submission" date="2020-09" db="EMBL/GenBank/DDBJ databases">
        <title>Genome-Enabled Discovery of Anthraquinone Biosynthesis in Senna tora.</title>
        <authorList>
            <person name="Kang S.-H."/>
            <person name="Pandey R.P."/>
            <person name="Lee C.-M."/>
            <person name="Sim J.-S."/>
            <person name="Jeong J.-T."/>
            <person name="Choi B.-S."/>
            <person name="Jung M."/>
            <person name="Ginzburg D."/>
            <person name="Zhao K."/>
            <person name="Won S.Y."/>
            <person name="Oh T.-J."/>
            <person name="Yu Y."/>
            <person name="Kim N.-H."/>
            <person name="Lee O.R."/>
            <person name="Lee T.-H."/>
            <person name="Bashyal P."/>
            <person name="Kim T.-S."/>
            <person name="Lee W.-H."/>
            <person name="Kawkins C."/>
            <person name="Kim C.-K."/>
            <person name="Kim J.S."/>
            <person name="Ahn B.O."/>
            <person name="Rhee S.Y."/>
            <person name="Sohng J.K."/>
        </authorList>
    </citation>
    <scope>NUCLEOTIDE SEQUENCE</scope>
    <source>
        <tissue evidence="5">Leaf</tissue>
    </source>
</reference>
<dbReference type="Gene3D" id="3.10.580.10">
    <property type="entry name" value="CBS-domain"/>
    <property type="match status" value="2"/>
</dbReference>
<dbReference type="InterPro" id="IPR000644">
    <property type="entry name" value="CBS_dom"/>
</dbReference>
<protein>
    <submittedName>
        <fullName evidence="5">SNF1-related protein kinase regulatory subunit gamma-1-like</fullName>
    </submittedName>
</protein>
<dbReference type="Pfam" id="PF00571">
    <property type="entry name" value="CBS"/>
    <property type="match status" value="2"/>
</dbReference>
<feature type="domain" description="CBS" evidence="4">
    <location>
        <begin position="157"/>
        <end position="214"/>
    </location>
</feature>
<keyword evidence="1" id="KW-0677">Repeat</keyword>
<dbReference type="OrthoDB" id="449052at2759"/>
<dbReference type="EMBL" id="JAAIUW010000010">
    <property type="protein sequence ID" value="KAF7810878.1"/>
    <property type="molecule type" value="Genomic_DNA"/>
</dbReference>
<dbReference type="AlphaFoldDB" id="A0A834SUP1"/>
<dbReference type="SMART" id="SM00116">
    <property type="entry name" value="CBS"/>
    <property type="match status" value="3"/>
</dbReference>
<evidence type="ECO:0000256" key="3">
    <source>
        <dbReference type="PROSITE-ProRule" id="PRU00703"/>
    </source>
</evidence>
<gene>
    <name evidence="5" type="ORF">G2W53_031854</name>
</gene>
<dbReference type="SUPFAM" id="SSF54631">
    <property type="entry name" value="CBS-domain pair"/>
    <property type="match status" value="2"/>
</dbReference>
<evidence type="ECO:0000313" key="6">
    <source>
        <dbReference type="Proteomes" id="UP000634136"/>
    </source>
</evidence>
<name>A0A834SUP1_9FABA</name>
<dbReference type="PANTHER" id="PTHR13780:SF124">
    <property type="entry name" value="OS01G0633400 PROTEIN"/>
    <property type="match status" value="1"/>
</dbReference>
<evidence type="ECO:0000313" key="5">
    <source>
        <dbReference type="EMBL" id="KAF7810878.1"/>
    </source>
</evidence>